<dbReference type="GO" id="GO:0043758">
    <property type="term" value="F:acetate-CoA ligase (ADP-forming) activity"/>
    <property type="evidence" value="ECO:0007669"/>
    <property type="project" value="UniProtKB-EC"/>
</dbReference>
<dbReference type="EC" id="6.2.1.13" evidence="2"/>
<sequence length="470" mass="50769">MEAPNLDFLFYPRSVALIGASNVPGKIGNSIMRSITLRFDGKIYAVNVKGGEIEINGKKFPVYKNIKDIPDEVDVAVIAVPAKFVPDVIDECGEKGVKGAVVISAGFKEAGRADLEEELVKRARKWGIRVVGPNCLGVTNLENGFDCNFNPPERQARPPFGKVAFMSQSGAFGAAILDWAASHEIGMSKFISLGNMADLDESDFMAYLGDDPKTGVITGYIEGVKDGRKFFNVAKEVTLKKPIIILKAGRTEAGAKAAASHTGSLAGSFKIYEAAFEQTGVLSAKSMRQLFNYAKALAMQRPAKGNRVAIVTNGGGAGVMMSDGLLESGMKLAELSEGTNKKFAESIEKGELPEHMSYKNPIDIIGDAPSSRYEVAMRYALEDPNVDVLVVIALFQSPALDEGIVDAVARMREYGKPIVFVAPGGEYPHRIARRIEKEAGVPVYETVEDGVDAVYALVKYGEWLKENGRL</sequence>
<evidence type="ECO:0000313" key="7">
    <source>
        <dbReference type="EMBL" id="AJC71327.1"/>
    </source>
</evidence>
<keyword evidence="3" id="KW-0436">Ligase</keyword>
<dbReference type="InterPro" id="IPR003781">
    <property type="entry name" value="CoA-bd"/>
</dbReference>
<dbReference type="Pfam" id="PF13607">
    <property type="entry name" value="Succ_CoA_lig"/>
    <property type="match status" value="1"/>
</dbReference>
<evidence type="ECO:0000256" key="3">
    <source>
        <dbReference type="ARBA" id="ARBA00022598"/>
    </source>
</evidence>
<dbReference type="Pfam" id="PF13380">
    <property type="entry name" value="CoA_binding_2"/>
    <property type="match status" value="1"/>
</dbReference>
<dbReference type="InterPro" id="IPR016102">
    <property type="entry name" value="Succinyl-CoA_synth-like"/>
</dbReference>
<keyword evidence="4" id="KW-0547">Nucleotide-binding</keyword>
<dbReference type="EMBL" id="CP007140">
    <property type="protein sequence ID" value="AJC71327.1"/>
    <property type="molecule type" value="Genomic_DNA"/>
</dbReference>
<keyword evidence="5" id="KW-0067">ATP-binding</keyword>
<feature type="domain" description="CoA-binding" evidence="6">
    <location>
        <begin position="9"/>
        <end position="107"/>
    </location>
</feature>
<proteinExistence type="predicted"/>
<evidence type="ECO:0000256" key="2">
    <source>
        <dbReference type="ARBA" id="ARBA00012957"/>
    </source>
</evidence>
<dbReference type="KEGG" id="tgy:X802_03475"/>
<comment type="catalytic activity">
    <reaction evidence="1">
        <text>acetate + ATP + CoA = acetyl-CoA + ADP + phosphate</text>
        <dbReference type="Rhea" id="RHEA:15081"/>
        <dbReference type="ChEBI" id="CHEBI:30089"/>
        <dbReference type="ChEBI" id="CHEBI:30616"/>
        <dbReference type="ChEBI" id="CHEBI:43474"/>
        <dbReference type="ChEBI" id="CHEBI:57287"/>
        <dbReference type="ChEBI" id="CHEBI:57288"/>
        <dbReference type="ChEBI" id="CHEBI:456216"/>
        <dbReference type="EC" id="6.2.1.13"/>
    </reaction>
</comment>
<evidence type="ECO:0000256" key="1">
    <source>
        <dbReference type="ARBA" id="ARBA00001619"/>
    </source>
</evidence>
<evidence type="ECO:0000256" key="4">
    <source>
        <dbReference type="ARBA" id="ARBA00022741"/>
    </source>
</evidence>
<dbReference type="SMART" id="SM00881">
    <property type="entry name" value="CoA_binding"/>
    <property type="match status" value="1"/>
</dbReference>
<accession>A0A0X1KJA8</accession>
<evidence type="ECO:0000256" key="5">
    <source>
        <dbReference type="ARBA" id="ARBA00022840"/>
    </source>
</evidence>
<dbReference type="PATRIC" id="fig|1432656.3.peg.671"/>
<dbReference type="PANTHER" id="PTHR43334:SF1">
    <property type="entry name" value="3-HYDROXYPROPIONATE--COA LIGASE [ADP-FORMING]"/>
    <property type="match status" value="1"/>
</dbReference>
<dbReference type="InterPro" id="IPR036291">
    <property type="entry name" value="NAD(P)-bd_dom_sf"/>
</dbReference>
<dbReference type="InterPro" id="IPR051538">
    <property type="entry name" value="Acyl-CoA_Synth/Transferase"/>
</dbReference>
<gene>
    <name evidence="7" type="ORF">X802_03475</name>
</gene>
<evidence type="ECO:0000313" key="8">
    <source>
        <dbReference type="Proteomes" id="UP000062043"/>
    </source>
</evidence>
<dbReference type="GO" id="GO:0005524">
    <property type="term" value="F:ATP binding"/>
    <property type="evidence" value="ECO:0007669"/>
    <property type="project" value="UniProtKB-KW"/>
</dbReference>
<keyword evidence="8" id="KW-1185">Reference proteome</keyword>
<evidence type="ECO:0000259" key="6">
    <source>
        <dbReference type="SMART" id="SM00881"/>
    </source>
</evidence>
<dbReference type="SUPFAM" id="SSF52210">
    <property type="entry name" value="Succinyl-CoA synthetase domains"/>
    <property type="match status" value="2"/>
</dbReference>
<reference evidence="7 8" key="1">
    <citation type="submission" date="2014-01" db="EMBL/GenBank/DDBJ databases">
        <title>Genome sequencing of Thermococcus guaymasensis.</title>
        <authorList>
            <person name="Zhang X."/>
            <person name="Alvare G."/>
            <person name="Fristensky B."/>
            <person name="Chen L."/>
            <person name="Suen T."/>
            <person name="Chen Q."/>
            <person name="Ma K."/>
        </authorList>
    </citation>
    <scope>NUCLEOTIDE SEQUENCE [LARGE SCALE GENOMIC DNA]</scope>
    <source>
        <strain evidence="7 8">DSM 11113</strain>
    </source>
</reference>
<dbReference type="InterPro" id="IPR043938">
    <property type="entry name" value="Ligase_CoA_dom"/>
</dbReference>
<dbReference type="Gene3D" id="3.40.50.261">
    <property type="entry name" value="Succinyl-CoA synthetase domains"/>
    <property type="match status" value="2"/>
</dbReference>
<dbReference type="GeneID" id="27134714"/>
<dbReference type="STRING" id="1432656.X802_03475"/>
<dbReference type="Proteomes" id="UP000062043">
    <property type="component" value="Chromosome"/>
</dbReference>
<name>A0A0X1KJA8_9EURY</name>
<organism evidence="7 8">
    <name type="scientific">Thermococcus guaymasensis DSM 11113</name>
    <dbReference type="NCBI Taxonomy" id="1432656"/>
    <lineage>
        <taxon>Archaea</taxon>
        <taxon>Methanobacteriati</taxon>
        <taxon>Methanobacteriota</taxon>
        <taxon>Thermococci</taxon>
        <taxon>Thermococcales</taxon>
        <taxon>Thermococcaceae</taxon>
        <taxon>Thermococcus</taxon>
    </lineage>
</organism>
<dbReference type="OrthoDB" id="18103at2157"/>
<protein>
    <recommendedName>
        <fullName evidence="2">acetate--CoA ligase (ADP-forming)</fullName>
        <ecNumber evidence="2">6.2.1.13</ecNumber>
    </recommendedName>
</protein>
<dbReference type="RefSeq" id="WP_062371014.1">
    <property type="nucleotide sequence ID" value="NZ_CP007140.1"/>
</dbReference>
<dbReference type="Pfam" id="PF19045">
    <property type="entry name" value="Ligase_CoA_2"/>
    <property type="match status" value="1"/>
</dbReference>
<dbReference type="PANTHER" id="PTHR43334">
    <property type="entry name" value="ACETATE--COA LIGASE [ADP-FORMING]"/>
    <property type="match status" value="1"/>
</dbReference>
<dbReference type="SUPFAM" id="SSF51735">
    <property type="entry name" value="NAD(P)-binding Rossmann-fold domains"/>
    <property type="match status" value="1"/>
</dbReference>
<dbReference type="InterPro" id="IPR032875">
    <property type="entry name" value="Succ_CoA_lig_flav_dom"/>
</dbReference>
<dbReference type="AlphaFoldDB" id="A0A0X1KJA8"/>
<dbReference type="Gene3D" id="3.40.50.720">
    <property type="entry name" value="NAD(P)-binding Rossmann-like Domain"/>
    <property type="match status" value="1"/>
</dbReference>